<dbReference type="InterPro" id="IPR012818">
    <property type="entry name" value="CbiE"/>
</dbReference>
<dbReference type="SUPFAM" id="SSF53790">
    <property type="entry name" value="Tetrapyrrole methylase"/>
    <property type="match status" value="1"/>
</dbReference>
<feature type="domain" description="Tetrapyrrole methylase" evidence="6">
    <location>
        <begin position="4"/>
        <end position="188"/>
    </location>
</feature>
<reference evidence="7 8" key="1">
    <citation type="submission" date="2014-12" db="EMBL/GenBank/DDBJ databases">
        <title>Genomes of Geoalkalibacter ferrihydriticus and Geoalkalibacter subterraneus, two haloalkaliphilic metal-reducing members of the Geobacteraceae.</title>
        <authorList>
            <person name="Badalamenti J.P."/>
            <person name="Torres C.I."/>
            <person name="Krajmalnik-Brown R."/>
            <person name="Bond D.R."/>
        </authorList>
    </citation>
    <scope>NUCLEOTIDE SEQUENCE [LARGE SCALE GENOMIC DNA]</scope>
    <source>
        <strain evidence="7 8">DSM 17813</strain>
    </source>
</reference>
<accession>A0A0C2HH72</accession>
<dbReference type="GO" id="GO:0032259">
    <property type="term" value="P:methylation"/>
    <property type="evidence" value="ECO:0007669"/>
    <property type="project" value="UniProtKB-KW"/>
</dbReference>
<dbReference type="GO" id="GO:0009236">
    <property type="term" value="P:cobalamin biosynthetic process"/>
    <property type="evidence" value="ECO:0007669"/>
    <property type="project" value="UniProtKB-UniPathway"/>
</dbReference>
<dbReference type="NCBIfam" id="TIGR02469">
    <property type="entry name" value="CbiT"/>
    <property type="match status" value="1"/>
</dbReference>
<keyword evidence="3 7" id="KW-0489">Methyltransferase</keyword>
<dbReference type="InterPro" id="IPR006365">
    <property type="entry name" value="Cbl_synth_CobL"/>
</dbReference>
<evidence type="ECO:0000256" key="1">
    <source>
        <dbReference type="ARBA" id="ARBA00004953"/>
    </source>
</evidence>
<dbReference type="PANTHER" id="PTHR43182:SF1">
    <property type="entry name" value="COBALT-PRECORRIN-7 C(5)-METHYLTRANSFERASE"/>
    <property type="match status" value="1"/>
</dbReference>
<dbReference type="SUPFAM" id="SSF53335">
    <property type="entry name" value="S-adenosyl-L-methionine-dependent methyltransferases"/>
    <property type="match status" value="1"/>
</dbReference>
<evidence type="ECO:0000313" key="8">
    <source>
        <dbReference type="Proteomes" id="UP000035068"/>
    </source>
</evidence>
<dbReference type="InterPro" id="IPR014008">
    <property type="entry name" value="Cbl_synth_MTase_CbiT"/>
</dbReference>
<keyword evidence="5" id="KW-0949">S-adenosyl-L-methionine</keyword>
<dbReference type="Pfam" id="PF00590">
    <property type="entry name" value="TP_methylase"/>
    <property type="match status" value="1"/>
</dbReference>
<evidence type="ECO:0000259" key="6">
    <source>
        <dbReference type="Pfam" id="PF00590"/>
    </source>
</evidence>
<dbReference type="CDD" id="cd11644">
    <property type="entry name" value="Precorrin-6Y-MT"/>
    <property type="match status" value="1"/>
</dbReference>
<dbReference type="Gene3D" id="3.30.950.10">
    <property type="entry name" value="Methyltransferase, Cobalt-precorrin-4 Transmethylase, Domain 2"/>
    <property type="match status" value="1"/>
</dbReference>
<evidence type="ECO:0000256" key="2">
    <source>
        <dbReference type="ARBA" id="ARBA00022573"/>
    </source>
</evidence>
<dbReference type="PANTHER" id="PTHR43182">
    <property type="entry name" value="COBALT-PRECORRIN-6B C(15)-METHYLTRANSFERASE (DECARBOXYLATING)"/>
    <property type="match status" value="1"/>
</dbReference>
<dbReference type="Proteomes" id="UP000035068">
    <property type="component" value="Unassembled WGS sequence"/>
</dbReference>
<dbReference type="Gene3D" id="3.40.1010.10">
    <property type="entry name" value="Cobalt-precorrin-4 Transmethylase, Domain 1"/>
    <property type="match status" value="1"/>
</dbReference>
<evidence type="ECO:0000313" key="7">
    <source>
        <dbReference type="EMBL" id="KIH76336.1"/>
    </source>
</evidence>
<evidence type="ECO:0000256" key="4">
    <source>
        <dbReference type="ARBA" id="ARBA00022679"/>
    </source>
</evidence>
<evidence type="ECO:0000256" key="3">
    <source>
        <dbReference type="ARBA" id="ARBA00022603"/>
    </source>
</evidence>
<dbReference type="InterPro" id="IPR029063">
    <property type="entry name" value="SAM-dependent_MTases_sf"/>
</dbReference>
<dbReference type="PIRSF" id="PIRSF036428">
    <property type="entry name" value="CobL"/>
    <property type="match status" value="1"/>
</dbReference>
<dbReference type="Pfam" id="PF01135">
    <property type="entry name" value="PCMT"/>
    <property type="match status" value="1"/>
</dbReference>
<dbReference type="EMBL" id="JWJD01000004">
    <property type="protein sequence ID" value="KIH76336.1"/>
    <property type="molecule type" value="Genomic_DNA"/>
</dbReference>
<organism evidence="7 8">
    <name type="scientific">Geoalkalibacter ferrihydriticus DSM 17813</name>
    <dbReference type="NCBI Taxonomy" id="1121915"/>
    <lineage>
        <taxon>Bacteria</taxon>
        <taxon>Pseudomonadati</taxon>
        <taxon>Thermodesulfobacteriota</taxon>
        <taxon>Desulfuromonadia</taxon>
        <taxon>Desulfuromonadales</taxon>
        <taxon>Geoalkalibacteraceae</taxon>
        <taxon>Geoalkalibacter</taxon>
    </lineage>
</organism>
<dbReference type="UniPathway" id="UPA00148"/>
<name>A0A0C2HH72_9BACT</name>
<dbReference type="InterPro" id="IPR014776">
    <property type="entry name" value="4pyrrole_Mease_sub2"/>
</dbReference>
<comment type="caution">
    <text evidence="7">The sequence shown here is derived from an EMBL/GenBank/DDBJ whole genome shotgun (WGS) entry which is preliminary data.</text>
</comment>
<dbReference type="AlphaFoldDB" id="A0A0C2HH72"/>
<dbReference type="InterPro" id="IPR000878">
    <property type="entry name" value="4pyrrol_Mease"/>
</dbReference>
<proteinExistence type="predicted"/>
<dbReference type="InterPro" id="IPR050714">
    <property type="entry name" value="Cobalamin_biosynth_MTase"/>
</dbReference>
<protein>
    <submittedName>
        <fullName evidence="7">Precorrin-6Y-methylase</fullName>
    </submittedName>
</protein>
<dbReference type="CDD" id="cd02440">
    <property type="entry name" value="AdoMet_MTases"/>
    <property type="match status" value="1"/>
</dbReference>
<dbReference type="InterPro" id="IPR014777">
    <property type="entry name" value="4pyrrole_Mease_sub1"/>
</dbReference>
<dbReference type="NCBIfam" id="TIGR02467">
    <property type="entry name" value="CbiE"/>
    <property type="match status" value="1"/>
</dbReference>
<dbReference type="RefSeq" id="WP_040099912.1">
    <property type="nucleotide sequence ID" value="NZ_JWJD01000004.1"/>
</dbReference>
<gene>
    <name evidence="7" type="ORF">GFER_12115</name>
</gene>
<keyword evidence="2" id="KW-0169">Cobalamin biosynthesis</keyword>
<comment type="pathway">
    <text evidence="1">Cofactor biosynthesis; adenosylcobalamin biosynthesis.</text>
</comment>
<dbReference type="GO" id="GO:0008276">
    <property type="term" value="F:protein methyltransferase activity"/>
    <property type="evidence" value="ECO:0007669"/>
    <property type="project" value="InterPro"/>
</dbReference>
<keyword evidence="4" id="KW-0808">Transferase</keyword>
<keyword evidence="8" id="KW-1185">Reference proteome</keyword>
<sequence>MNKKIYVIGAGVEGHEGFGSRSLDLIAQAAVLIGGERQLALFPEHPGRKVAIGNNLAEVVDLLTKTQEPTVVLTSGDPLFFSIGRYLLRNLPSADLEFLPNVSSVQYAFAKIKEPWDDAVFISAHGRGLKKAVDRIVANDKAAVLTDEINTPKAIAEELTARGRDGYAAYLCEELGTTRERILATDVKGLLEIEAAPLNVLILIKEYDAEGDSYIPTLGIPDEAFAAVKKLITKEEVRVIALAKLQLRHDMTLWDIGAGSGSVSIEADHLLPNGRIFAIERNAQCLQFIRENLRKFNARNVSLVEGMAPDCLETLPDPDRVFIGGSGGNLWSILQAVDGRLPADGRIVLNAITLDTLTSATEFFDNAGYEVEVTAVNISRTRPLTDYKMFEANNPVFVITASKK</sequence>
<dbReference type="InterPro" id="IPR035996">
    <property type="entry name" value="4pyrrol_Methylase_sf"/>
</dbReference>
<dbReference type="Gene3D" id="3.40.50.150">
    <property type="entry name" value="Vaccinia Virus protein VP39"/>
    <property type="match status" value="1"/>
</dbReference>
<evidence type="ECO:0000256" key="5">
    <source>
        <dbReference type="ARBA" id="ARBA00022691"/>
    </source>
</evidence>